<dbReference type="EMBL" id="CACVAY010000084">
    <property type="protein sequence ID" value="CAA6817916.1"/>
    <property type="molecule type" value="Genomic_DNA"/>
</dbReference>
<dbReference type="AlphaFoldDB" id="A0A6S6TS79"/>
<name>A0A6S6TS79_9GAMM</name>
<gene>
    <name evidence="2" type="ORF">HELGO_WM4883</name>
</gene>
<dbReference type="CDD" id="cd22784">
    <property type="entry name" value="DPBB_MltA_YuiC-like"/>
    <property type="match status" value="1"/>
</dbReference>
<evidence type="ECO:0000256" key="1">
    <source>
        <dbReference type="SAM" id="SignalP"/>
    </source>
</evidence>
<organism evidence="2">
    <name type="scientific">uncultured Thiotrichaceae bacterium</name>
    <dbReference type="NCBI Taxonomy" id="298394"/>
    <lineage>
        <taxon>Bacteria</taxon>
        <taxon>Pseudomonadati</taxon>
        <taxon>Pseudomonadota</taxon>
        <taxon>Gammaproteobacteria</taxon>
        <taxon>Thiotrichales</taxon>
        <taxon>Thiotrichaceae</taxon>
        <taxon>environmental samples</taxon>
    </lineage>
</organism>
<reference evidence="2" key="1">
    <citation type="submission" date="2020-01" db="EMBL/GenBank/DDBJ databases">
        <authorList>
            <person name="Meier V. D."/>
            <person name="Meier V D."/>
        </authorList>
    </citation>
    <scope>NUCLEOTIDE SEQUENCE</scope>
    <source>
        <strain evidence="2">HLG_WM_MAG_07</strain>
    </source>
</reference>
<protein>
    <recommendedName>
        <fullName evidence="3">3D domain-containing protein</fullName>
    </recommendedName>
</protein>
<keyword evidence="1" id="KW-0732">Signal</keyword>
<accession>A0A6S6TS79</accession>
<evidence type="ECO:0008006" key="3">
    <source>
        <dbReference type="Google" id="ProtNLM"/>
    </source>
</evidence>
<proteinExistence type="predicted"/>
<evidence type="ECO:0000313" key="2">
    <source>
        <dbReference type="EMBL" id="CAA6817916.1"/>
    </source>
</evidence>
<feature type="chain" id="PRO_5028313485" description="3D domain-containing protein" evidence="1">
    <location>
        <begin position="25"/>
        <end position="161"/>
    </location>
</feature>
<sequence length="161" mass="18699">MKKYITSSVILLITLMMFTKPALAEQPKDSLHEKIFSNFEDNKHIKLVQYLYKMTYKKRSLQVTATAYTSHKNQTDSTPDIAAWGDRLTPDMKVIAVSRDLLNEYGLTRGSHVRIIGLPGKYVVLDKMNKRWKKKIDIYMGKDLNKAFQWGQKKVIIEWAS</sequence>
<feature type="signal peptide" evidence="1">
    <location>
        <begin position="1"/>
        <end position="24"/>
    </location>
</feature>